<dbReference type="InterPro" id="IPR050956">
    <property type="entry name" value="2C_system_His_kinase"/>
</dbReference>
<dbReference type="PROSITE" id="PS50112">
    <property type="entry name" value="PAS"/>
    <property type="match status" value="1"/>
</dbReference>
<gene>
    <name evidence="6" type="ORF">PFICI_14390</name>
</gene>
<dbReference type="SMART" id="SM00387">
    <property type="entry name" value="HATPase_c"/>
    <property type="match status" value="1"/>
</dbReference>
<dbReference type="SUPFAM" id="SSF55874">
    <property type="entry name" value="ATPase domain of HSP90 chaperone/DNA topoisomerase II/histidine kinase"/>
    <property type="match status" value="1"/>
</dbReference>
<dbReference type="PROSITE" id="PS50110">
    <property type="entry name" value="RESPONSE_REGULATORY"/>
    <property type="match status" value="1"/>
</dbReference>
<dbReference type="Pfam" id="PF02518">
    <property type="entry name" value="HATPase_c"/>
    <property type="match status" value="1"/>
</dbReference>
<dbReference type="InterPro" id="IPR003594">
    <property type="entry name" value="HATPase_dom"/>
</dbReference>
<dbReference type="InterPro" id="IPR036097">
    <property type="entry name" value="HisK_dim/P_sf"/>
</dbReference>
<dbReference type="EMBL" id="KI912120">
    <property type="protein sequence ID" value="ETS74524.1"/>
    <property type="molecule type" value="Genomic_DNA"/>
</dbReference>
<dbReference type="InterPro" id="IPR004358">
    <property type="entry name" value="Sig_transdc_His_kin-like_C"/>
</dbReference>
<dbReference type="SUPFAM" id="SSF47384">
    <property type="entry name" value="Homodimeric domain of signal transducing histidine kinase"/>
    <property type="match status" value="1"/>
</dbReference>
<feature type="domain" description="Histidine kinase" evidence="3">
    <location>
        <begin position="688"/>
        <end position="976"/>
    </location>
</feature>
<dbReference type="Pfam" id="PF00072">
    <property type="entry name" value="Response_reg"/>
    <property type="match status" value="1"/>
</dbReference>
<evidence type="ECO:0000259" key="5">
    <source>
        <dbReference type="PROSITE" id="PS50112"/>
    </source>
</evidence>
<dbReference type="PROSITE" id="PS50109">
    <property type="entry name" value="HIS_KIN"/>
    <property type="match status" value="1"/>
</dbReference>
<evidence type="ECO:0000313" key="7">
    <source>
        <dbReference type="Proteomes" id="UP000030651"/>
    </source>
</evidence>
<sequence length="1183" mass="132236">MSEHANIAASVDDDDECRDATIMTTAGPAMNFDWTRDPPPANLTPFQEFVRHVDWEASSIGPMATWPSELKQVLRLMMADTEPHILYWGPKFTIIYNEAYIPLVGAKHPAMQGKDAADVFPEFWPYFDKLLTRQRLTAETLSGEADMFLMERHGFLEETYFDWKLVPVICDDGQVKGAYGCPSDLTLDIITARRVDCRKQIAKQITKTKSLKELWDVTLSGLRIDEKDTPFVLLYSVKEQTGLAAPPSRPHYTCRLEGSIGVDSDHVAAKQYIDAQYDIDGFAPQILSAFKAEETLVLKTTDSSLEPLLSGIRWKGYGSPSHELVILPLKSDDEIVAFFIFGLNPYRRYNQLYEDFLRSITEVMRPHIARIKLSEEVQRRAEIARKATSDFQKSEQRFENFAARSTIGLAVAGLDRNIMYANDAWYKFAGLDPTRNDYDDWLATIVEEDLPLVKEWWNKVLVEKKAGQFQYRCKIPFRQGHMYSDYKTAICAVYPDLNESQEIESVMGLVVDISELKWNEEQLSDRSKAFEASESKWRNYAENCPLGIVRTDGEGHVQYGNDAWHAYYGFTRGQVTGAQPWLPFIADNCLKRWDECFRSFSKKPGPRTMELKLKNRVYSVQEGDHSIENGVYILITGFSEFKNDGTVDHIDFWVTGDISAQKMAAKILTDKMDEAIRLKTHQERFIDMISHEIRNPLSAVLHCGEEVVGAMKASSKVLKAALADASGPPQNEHTVISQHIENALDAANTIMYCVQHQKQIVDDVLTLSKLDADLLVVSPVPVQPMDLVRTALKVFQPELKMTGITLSVIEDRSLRELQVNWVLLDPNRFLQIVINLVTNAIKFTRTSTAKEIVITVGASPSQLSSDSLGVNYVPQRYEPAKAASPTDDVCRDTVSRGEMYLYFKVSDTGKGLTADEMALLFNRFAQASPRTHIEYGGSGLGLFISRQITEMLGGKIGMSSSGRTGSTFAFYVKTPRTGPPRRPSISNEPIIELTRTLSLTSMTSPLVVPPPSRQEKGAAAIDVALVAPAAKIEAPATCRYVLVVEDNLVNQKVLCKLLRTRGFVVQAANHGQEALAAIRMLPAKEKKDSFDVILCDIEMPIMGGIEFAEEVRSQEVSGKMLGHVPIIGVTANVRNEQVSAAIEAGMDGVTTKPYRIDDLIAHINRVCNAGACAPVQSAVNVRL</sequence>
<proteinExistence type="predicted"/>
<dbReference type="Gene3D" id="3.30.565.10">
    <property type="entry name" value="Histidine kinase-like ATPase, C-terminal domain"/>
    <property type="match status" value="1"/>
</dbReference>
<evidence type="ECO:0000256" key="1">
    <source>
        <dbReference type="ARBA" id="ARBA00022553"/>
    </source>
</evidence>
<keyword evidence="7" id="KW-1185">Reference proteome</keyword>
<dbReference type="InterPro" id="IPR035965">
    <property type="entry name" value="PAS-like_dom_sf"/>
</dbReference>
<feature type="domain" description="Response regulatory" evidence="4">
    <location>
        <begin position="1040"/>
        <end position="1167"/>
    </location>
</feature>
<dbReference type="KEGG" id="pfy:PFICI_14390"/>
<dbReference type="PANTHER" id="PTHR43719:SF60">
    <property type="entry name" value="HISTIDINE KINASE G2"/>
    <property type="match status" value="1"/>
</dbReference>
<dbReference type="RefSeq" id="XP_007841162.1">
    <property type="nucleotide sequence ID" value="XM_007842971.1"/>
</dbReference>
<dbReference type="SUPFAM" id="SSF52172">
    <property type="entry name" value="CheY-like"/>
    <property type="match status" value="1"/>
</dbReference>
<dbReference type="NCBIfam" id="TIGR00229">
    <property type="entry name" value="sensory_box"/>
    <property type="match status" value="1"/>
</dbReference>
<evidence type="ECO:0000259" key="3">
    <source>
        <dbReference type="PROSITE" id="PS50109"/>
    </source>
</evidence>
<dbReference type="Gene3D" id="3.40.50.2300">
    <property type="match status" value="1"/>
</dbReference>
<dbReference type="CDD" id="cd00082">
    <property type="entry name" value="HisKA"/>
    <property type="match status" value="1"/>
</dbReference>
<accession>W3WL90</accession>
<dbReference type="OMA" id="MEEVYWT"/>
<name>W3WL90_PESFW</name>
<reference evidence="7" key="1">
    <citation type="journal article" date="2015" name="BMC Genomics">
        <title>Genomic and transcriptomic analysis of the endophytic fungus Pestalotiopsis fici reveals its lifestyle and high potential for synthesis of natural products.</title>
        <authorList>
            <person name="Wang X."/>
            <person name="Zhang X."/>
            <person name="Liu L."/>
            <person name="Xiang M."/>
            <person name="Wang W."/>
            <person name="Sun X."/>
            <person name="Che Y."/>
            <person name="Guo L."/>
            <person name="Liu G."/>
            <person name="Guo L."/>
            <person name="Wang C."/>
            <person name="Yin W.B."/>
            <person name="Stadler M."/>
            <person name="Zhang X."/>
            <person name="Liu X."/>
        </authorList>
    </citation>
    <scope>NUCLEOTIDE SEQUENCE [LARGE SCALE GENOMIC DNA]</scope>
    <source>
        <strain evidence="7">W106-1 / CGMCC3.15140</strain>
    </source>
</reference>
<dbReference type="Gene3D" id="1.10.287.130">
    <property type="match status" value="1"/>
</dbReference>
<dbReference type="InParanoid" id="W3WL90"/>
<dbReference type="InterPro" id="IPR036890">
    <property type="entry name" value="HATPase_C_sf"/>
</dbReference>
<dbReference type="PRINTS" id="PR00344">
    <property type="entry name" value="BCTRLSENSOR"/>
</dbReference>
<dbReference type="InterPro" id="IPR003661">
    <property type="entry name" value="HisK_dim/P_dom"/>
</dbReference>
<dbReference type="SMART" id="SM00388">
    <property type="entry name" value="HisKA"/>
    <property type="match status" value="1"/>
</dbReference>
<dbReference type="Proteomes" id="UP000030651">
    <property type="component" value="Unassembled WGS sequence"/>
</dbReference>
<evidence type="ECO:0000256" key="2">
    <source>
        <dbReference type="PROSITE-ProRule" id="PRU00169"/>
    </source>
</evidence>
<dbReference type="Gene3D" id="3.30.450.20">
    <property type="entry name" value="PAS domain"/>
    <property type="match status" value="3"/>
</dbReference>
<evidence type="ECO:0000259" key="4">
    <source>
        <dbReference type="PROSITE" id="PS50110"/>
    </source>
</evidence>
<dbReference type="InterPro" id="IPR005467">
    <property type="entry name" value="His_kinase_dom"/>
</dbReference>
<feature type="domain" description="PAS" evidence="5">
    <location>
        <begin position="533"/>
        <end position="577"/>
    </location>
</feature>
<dbReference type="InterPro" id="IPR000014">
    <property type="entry name" value="PAS"/>
</dbReference>
<protein>
    <submittedName>
        <fullName evidence="6">Uncharacterized protein</fullName>
    </submittedName>
</protein>
<dbReference type="SMART" id="SM00448">
    <property type="entry name" value="REC"/>
    <property type="match status" value="1"/>
</dbReference>
<dbReference type="SMART" id="SM00091">
    <property type="entry name" value="PAS"/>
    <property type="match status" value="3"/>
</dbReference>
<keyword evidence="1 2" id="KW-0597">Phosphoprotein</keyword>
<dbReference type="HOGENOM" id="CLU_000445_82_4_1"/>
<dbReference type="PANTHER" id="PTHR43719">
    <property type="entry name" value="TWO-COMPONENT HISTIDINE KINASE"/>
    <property type="match status" value="1"/>
</dbReference>
<dbReference type="SUPFAM" id="SSF55785">
    <property type="entry name" value="PYP-like sensor domain (PAS domain)"/>
    <property type="match status" value="2"/>
</dbReference>
<dbReference type="CDD" id="cd17546">
    <property type="entry name" value="REC_hyHK_CKI1_RcsC-like"/>
    <property type="match status" value="1"/>
</dbReference>
<dbReference type="CDD" id="cd00130">
    <property type="entry name" value="PAS"/>
    <property type="match status" value="1"/>
</dbReference>
<dbReference type="GeneID" id="19279403"/>
<feature type="modified residue" description="4-aspartylphosphate" evidence="2">
    <location>
        <position position="1096"/>
    </location>
</feature>
<dbReference type="eggNOG" id="KOG0519">
    <property type="taxonomic scope" value="Eukaryota"/>
</dbReference>
<evidence type="ECO:0000313" key="6">
    <source>
        <dbReference type="EMBL" id="ETS74524.1"/>
    </source>
</evidence>
<dbReference type="AlphaFoldDB" id="W3WL90"/>
<organism evidence="6 7">
    <name type="scientific">Pestalotiopsis fici (strain W106-1 / CGMCC3.15140)</name>
    <dbReference type="NCBI Taxonomy" id="1229662"/>
    <lineage>
        <taxon>Eukaryota</taxon>
        <taxon>Fungi</taxon>
        <taxon>Dikarya</taxon>
        <taxon>Ascomycota</taxon>
        <taxon>Pezizomycotina</taxon>
        <taxon>Sordariomycetes</taxon>
        <taxon>Xylariomycetidae</taxon>
        <taxon>Amphisphaeriales</taxon>
        <taxon>Sporocadaceae</taxon>
        <taxon>Pestalotiopsis</taxon>
    </lineage>
</organism>
<dbReference type="InterPro" id="IPR001789">
    <property type="entry name" value="Sig_transdc_resp-reg_receiver"/>
</dbReference>
<dbReference type="Pfam" id="PF13188">
    <property type="entry name" value="PAS_8"/>
    <property type="match status" value="2"/>
</dbReference>
<dbReference type="OrthoDB" id="60033at2759"/>
<dbReference type="InterPro" id="IPR011006">
    <property type="entry name" value="CheY-like_superfamily"/>
</dbReference>
<dbReference type="GO" id="GO:0000155">
    <property type="term" value="F:phosphorelay sensor kinase activity"/>
    <property type="evidence" value="ECO:0007669"/>
    <property type="project" value="InterPro"/>
</dbReference>